<evidence type="ECO:0000313" key="2">
    <source>
        <dbReference type="EMBL" id="BBD07415.1"/>
    </source>
</evidence>
<name>A0A2Z6AW45_9BACT</name>
<evidence type="ECO:0008006" key="4">
    <source>
        <dbReference type="Google" id="ProtNLM"/>
    </source>
</evidence>
<dbReference type="KEGG" id="dfl:DFE_0689"/>
<dbReference type="OrthoDB" id="5460720at2"/>
<reference evidence="2 3" key="1">
    <citation type="journal article" date="2018" name="Sci. Adv.">
        <title>Multi-heme cytochromes provide a pathway for survival in energy-limited environments.</title>
        <authorList>
            <person name="Deng X."/>
            <person name="Dohmae N."/>
            <person name="Nealson K.H."/>
            <person name="Hashimoto K."/>
            <person name="Okamoto A."/>
        </authorList>
    </citation>
    <scope>NUCLEOTIDE SEQUENCE [LARGE SCALE GENOMIC DNA]</scope>
    <source>
        <strain evidence="2 3">IS5</strain>
    </source>
</reference>
<keyword evidence="3" id="KW-1185">Reference proteome</keyword>
<dbReference type="RefSeq" id="WP_126376648.1">
    <property type="nucleotide sequence ID" value="NZ_AP017378.1"/>
</dbReference>
<keyword evidence="1" id="KW-0732">Signal</keyword>
<gene>
    <name evidence="2" type="ORF">DFE_0689</name>
</gene>
<dbReference type="Proteomes" id="UP000269883">
    <property type="component" value="Chromosome"/>
</dbReference>
<dbReference type="PROSITE" id="PS51257">
    <property type="entry name" value="PROKAR_LIPOPROTEIN"/>
    <property type="match status" value="1"/>
</dbReference>
<proteinExistence type="predicted"/>
<dbReference type="AlphaFoldDB" id="A0A2Z6AW45"/>
<protein>
    <recommendedName>
        <fullName evidence="4">Lipoprotein</fullName>
    </recommendedName>
</protein>
<dbReference type="EMBL" id="AP017378">
    <property type="protein sequence ID" value="BBD07415.1"/>
    <property type="molecule type" value="Genomic_DNA"/>
</dbReference>
<evidence type="ECO:0000313" key="3">
    <source>
        <dbReference type="Proteomes" id="UP000269883"/>
    </source>
</evidence>
<feature type="signal peptide" evidence="1">
    <location>
        <begin position="1"/>
        <end position="25"/>
    </location>
</feature>
<feature type="chain" id="PRO_5016299780" description="Lipoprotein" evidence="1">
    <location>
        <begin position="26"/>
        <end position="230"/>
    </location>
</feature>
<organism evidence="2 3">
    <name type="scientific">Desulfovibrio ferrophilus</name>
    <dbReference type="NCBI Taxonomy" id="241368"/>
    <lineage>
        <taxon>Bacteria</taxon>
        <taxon>Pseudomonadati</taxon>
        <taxon>Thermodesulfobacteriota</taxon>
        <taxon>Desulfovibrionia</taxon>
        <taxon>Desulfovibrionales</taxon>
        <taxon>Desulfovibrionaceae</taxon>
        <taxon>Desulfovibrio</taxon>
    </lineage>
</organism>
<sequence length="230" mass="25532">MIKRLVLLALPVLLVAGCQSQLPMASSYPMTTQHKMQAAEHWDILAADVAQRIKTATEERIELRLLAIDIDTDQSGPFHDVFQNLLKSQLVFRGLQVADKEENQLEVKYKVQVVKHGSRFQRPPPGLLTAIGSGIAVMRDHLTVNANYAAAPIGFLADIGIGYLNFHSNHEVVITTEMVWKNRYVVHCSDIYYINDPDYKHYGDPIPGVATVQPDPMADIGVASMGVVNE</sequence>
<accession>A0A2Z6AW45</accession>
<evidence type="ECO:0000256" key="1">
    <source>
        <dbReference type="SAM" id="SignalP"/>
    </source>
</evidence>